<feature type="region of interest" description="Disordered" evidence="1">
    <location>
        <begin position="385"/>
        <end position="508"/>
    </location>
</feature>
<dbReference type="EMBL" id="JABSTR010000001">
    <property type="protein sequence ID" value="KAH9362716.1"/>
    <property type="molecule type" value="Genomic_DNA"/>
</dbReference>
<gene>
    <name evidence="3" type="ORF">HPB48_001187</name>
</gene>
<proteinExistence type="predicted"/>
<reference evidence="3 4" key="1">
    <citation type="journal article" date="2020" name="Cell">
        <title>Large-Scale Comparative Analyses of Tick Genomes Elucidate Their Genetic Diversity and Vector Capacities.</title>
        <authorList>
            <consortium name="Tick Genome and Microbiome Consortium (TIGMIC)"/>
            <person name="Jia N."/>
            <person name="Wang J."/>
            <person name="Shi W."/>
            <person name="Du L."/>
            <person name="Sun Y."/>
            <person name="Zhan W."/>
            <person name="Jiang J.F."/>
            <person name="Wang Q."/>
            <person name="Zhang B."/>
            <person name="Ji P."/>
            <person name="Bell-Sakyi L."/>
            <person name="Cui X.M."/>
            <person name="Yuan T.T."/>
            <person name="Jiang B.G."/>
            <person name="Yang W.F."/>
            <person name="Lam T.T."/>
            <person name="Chang Q.C."/>
            <person name="Ding S.J."/>
            <person name="Wang X.J."/>
            <person name="Zhu J.G."/>
            <person name="Ruan X.D."/>
            <person name="Zhao L."/>
            <person name="Wei J.T."/>
            <person name="Ye R.Z."/>
            <person name="Que T.C."/>
            <person name="Du C.H."/>
            <person name="Zhou Y.H."/>
            <person name="Cheng J.X."/>
            <person name="Dai P.F."/>
            <person name="Guo W.B."/>
            <person name="Han X.H."/>
            <person name="Huang E.J."/>
            <person name="Li L.F."/>
            <person name="Wei W."/>
            <person name="Gao Y.C."/>
            <person name="Liu J.Z."/>
            <person name="Shao H.Z."/>
            <person name="Wang X."/>
            <person name="Wang C.C."/>
            <person name="Yang T.C."/>
            <person name="Huo Q.B."/>
            <person name="Li W."/>
            <person name="Chen H.Y."/>
            <person name="Chen S.E."/>
            <person name="Zhou L.G."/>
            <person name="Ni X.B."/>
            <person name="Tian J.H."/>
            <person name="Sheng Y."/>
            <person name="Liu T."/>
            <person name="Pan Y.S."/>
            <person name="Xia L.Y."/>
            <person name="Li J."/>
            <person name="Zhao F."/>
            <person name="Cao W.C."/>
        </authorList>
    </citation>
    <scope>NUCLEOTIDE SEQUENCE [LARGE SCALE GENOMIC DNA]</scope>
    <source>
        <strain evidence="3">HaeL-2018</strain>
    </source>
</reference>
<feature type="compositionally biased region" description="Low complexity" evidence="1">
    <location>
        <begin position="471"/>
        <end position="485"/>
    </location>
</feature>
<dbReference type="AlphaFoldDB" id="A0A9J6FL31"/>
<organism evidence="3 4">
    <name type="scientific">Haemaphysalis longicornis</name>
    <name type="common">Bush tick</name>
    <dbReference type="NCBI Taxonomy" id="44386"/>
    <lineage>
        <taxon>Eukaryota</taxon>
        <taxon>Metazoa</taxon>
        <taxon>Ecdysozoa</taxon>
        <taxon>Arthropoda</taxon>
        <taxon>Chelicerata</taxon>
        <taxon>Arachnida</taxon>
        <taxon>Acari</taxon>
        <taxon>Parasitiformes</taxon>
        <taxon>Ixodida</taxon>
        <taxon>Ixodoidea</taxon>
        <taxon>Ixodidae</taxon>
        <taxon>Haemaphysalinae</taxon>
        <taxon>Haemaphysalis</taxon>
    </lineage>
</organism>
<keyword evidence="2" id="KW-1133">Transmembrane helix</keyword>
<comment type="caution">
    <text evidence="3">The sequence shown here is derived from an EMBL/GenBank/DDBJ whole genome shotgun (WGS) entry which is preliminary data.</text>
</comment>
<feature type="compositionally biased region" description="Basic and acidic residues" evidence="1">
    <location>
        <begin position="423"/>
        <end position="432"/>
    </location>
</feature>
<feature type="region of interest" description="Disordered" evidence="1">
    <location>
        <begin position="226"/>
        <end position="279"/>
    </location>
</feature>
<keyword evidence="2" id="KW-0812">Transmembrane</keyword>
<feature type="compositionally biased region" description="Polar residues" evidence="1">
    <location>
        <begin position="339"/>
        <end position="355"/>
    </location>
</feature>
<feature type="region of interest" description="Disordered" evidence="1">
    <location>
        <begin position="326"/>
        <end position="359"/>
    </location>
</feature>
<dbReference type="Proteomes" id="UP000821853">
    <property type="component" value="Chromosome 1"/>
</dbReference>
<evidence type="ECO:0000313" key="4">
    <source>
        <dbReference type="Proteomes" id="UP000821853"/>
    </source>
</evidence>
<name>A0A9J6FL31_HAELO</name>
<sequence length="600" mass="64455">MPPSQVSHITEAVSSGLGVGKFLGPYDNRNAIVLSWARRRIAPSKRLCITIRRRLSPRRLAETAGCEDATYREFAGANGSTMASRPPLERGCSRVCVILLYVWGVLLIIAGVVAGGFIVCYPDILFYLAVASGSAIVVGILFVSLSACVCTRRRPPPTKEATRRLAPPTTNGLKGALAADFKEASAGSQEELNGSAHSSRPSDGFLNVAIEKGEFYHSASVDVANPKKVQQKPVTSSPRTTKAKMGGDPVFPEAQKVPEISASHRSQPDSLRKPKMKNGKVLKAPASVGDFASLGLQDDDVVFSAAEKSKQVKGRGRVPLTAFKQTSKSVSDLDDESSFESTTRVPQQHTATRPETPQMEPRLAVSCHNILSEEPVRVGIAHLRQREDAGARKPPVPRKVTGIALPGMVNRPAGANTSQSQDDLSRVRRKPPEPNPKPPSAIRDPGPENVKHRFPHKSVPDFFPQDGGAKLSLLDSSSSSYGKSSRTTAPAPETPLNTSLTSYVEPAGPEDLHKCNTVGLPPVPPAVLPKPVTSGQQYRGYAPKEDAHFVLDKQPLMAEWAASISSKSDTFSSDEAESQRQLSSSQELLMGSVKCLETEI</sequence>
<dbReference type="OrthoDB" id="6488583at2759"/>
<evidence type="ECO:0000313" key="3">
    <source>
        <dbReference type="EMBL" id="KAH9362716.1"/>
    </source>
</evidence>
<feature type="transmembrane region" description="Helical" evidence="2">
    <location>
        <begin position="124"/>
        <end position="149"/>
    </location>
</feature>
<evidence type="ECO:0000256" key="1">
    <source>
        <dbReference type="SAM" id="MobiDB-lite"/>
    </source>
</evidence>
<accession>A0A9J6FL31</accession>
<keyword evidence="4" id="KW-1185">Reference proteome</keyword>
<keyword evidence="2" id="KW-0472">Membrane</keyword>
<protein>
    <submittedName>
        <fullName evidence="3">Uncharacterized protein</fullName>
    </submittedName>
</protein>
<dbReference type="VEuPathDB" id="VectorBase:HLOH_045555"/>
<feature type="transmembrane region" description="Helical" evidence="2">
    <location>
        <begin position="95"/>
        <end position="118"/>
    </location>
</feature>
<dbReference type="OMA" id="CITIRRR"/>
<evidence type="ECO:0000256" key="2">
    <source>
        <dbReference type="SAM" id="Phobius"/>
    </source>
</evidence>